<dbReference type="Proteomes" id="UP001472866">
    <property type="component" value="Chromosome 06"/>
</dbReference>
<dbReference type="GO" id="GO:0061631">
    <property type="term" value="F:ubiquitin conjugating enzyme activity"/>
    <property type="evidence" value="ECO:0007669"/>
    <property type="project" value="UniProtKB-EC"/>
</dbReference>
<dbReference type="InterPro" id="IPR016135">
    <property type="entry name" value="UBQ-conjugating_enzyme/RWD"/>
</dbReference>
<dbReference type="PROSITE" id="PS50127">
    <property type="entry name" value="UBC_2"/>
    <property type="match status" value="1"/>
</dbReference>
<keyword evidence="5 7" id="KW-0067">ATP-binding</keyword>
<keyword evidence="3 7" id="KW-0547">Nucleotide-binding</keyword>
<keyword evidence="2" id="KW-0808">Transferase</keyword>
<evidence type="ECO:0000256" key="5">
    <source>
        <dbReference type="ARBA" id="ARBA00022840"/>
    </source>
</evidence>
<proteinExistence type="inferred from homology"/>
<dbReference type="Pfam" id="PF00179">
    <property type="entry name" value="UQ_con"/>
    <property type="match status" value="1"/>
</dbReference>
<dbReference type="AlphaFoldDB" id="A0AAX4PAM6"/>
<dbReference type="PROSITE" id="PS00183">
    <property type="entry name" value="UBC_1"/>
    <property type="match status" value="1"/>
</dbReference>
<dbReference type="Gene3D" id="1.10.8.10">
    <property type="entry name" value="DNA helicase RuvA subunit, C-terminal domain"/>
    <property type="match status" value="1"/>
</dbReference>
<dbReference type="Pfam" id="PF00627">
    <property type="entry name" value="UBA"/>
    <property type="match status" value="1"/>
</dbReference>
<dbReference type="SUPFAM" id="SSF46934">
    <property type="entry name" value="UBA-like"/>
    <property type="match status" value="1"/>
</dbReference>
<dbReference type="SUPFAM" id="SSF54495">
    <property type="entry name" value="UBC-like"/>
    <property type="match status" value="1"/>
</dbReference>
<evidence type="ECO:0000256" key="6">
    <source>
        <dbReference type="PROSITE-ProRule" id="PRU10133"/>
    </source>
</evidence>
<organism evidence="10 11">
    <name type="scientific">Chloropicon roscoffensis</name>
    <dbReference type="NCBI Taxonomy" id="1461544"/>
    <lineage>
        <taxon>Eukaryota</taxon>
        <taxon>Viridiplantae</taxon>
        <taxon>Chlorophyta</taxon>
        <taxon>Chloropicophyceae</taxon>
        <taxon>Chloropicales</taxon>
        <taxon>Chloropicaceae</taxon>
        <taxon>Chloropicon</taxon>
    </lineage>
</organism>
<dbReference type="FunFam" id="3.10.110.10:FF:000037">
    <property type="entry name" value="ubiquitin-conjugating enzyme E2 27"/>
    <property type="match status" value="1"/>
</dbReference>
<dbReference type="Gene3D" id="3.10.110.10">
    <property type="entry name" value="Ubiquitin Conjugating Enzyme"/>
    <property type="match status" value="1"/>
</dbReference>
<evidence type="ECO:0000256" key="4">
    <source>
        <dbReference type="ARBA" id="ARBA00022786"/>
    </source>
</evidence>
<name>A0AAX4PAM6_9CHLO</name>
<protein>
    <recommendedName>
        <fullName evidence="1">E2 ubiquitin-conjugating enzyme</fullName>
        <ecNumber evidence="1">2.3.2.23</ecNumber>
    </recommendedName>
</protein>
<dbReference type="EMBL" id="CP151506">
    <property type="protein sequence ID" value="WZN63032.1"/>
    <property type="molecule type" value="Genomic_DNA"/>
</dbReference>
<dbReference type="InterPro" id="IPR015940">
    <property type="entry name" value="UBA"/>
</dbReference>
<accession>A0AAX4PAM6</accession>
<dbReference type="GO" id="GO:0005524">
    <property type="term" value="F:ATP binding"/>
    <property type="evidence" value="ECO:0007669"/>
    <property type="project" value="UniProtKB-UniRule"/>
</dbReference>
<dbReference type="SMART" id="SM00212">
    <property type="entry name" value="UBCc"/>
    <property type="match status" value="1"/>
</dbReference>
<keyword evidence="4 7" id="KW-0833">Ubl conjugation pathway</keyword>
<sequence>MDLSRVQKEIKEISLDKASGISVRVMGNDLTRLQGTINGPKDTVYEGGVFVVDIEIKGVYPFEPPKMRFKTKIYHPNVSSQNGAICLDILKDQWSPALTIKTALLSLQALLCSPEPNDPQDAVVAKLFLGDHPLFERTARHWTRTYATPGQETEGLTQLLEMGFTREQAQEALDGAAGDLNAAIAALLG</sequence>
<evidence type="ECO:0000256" key="3">
    <source>
        <dbReference type="ARBA" id="ARBA00022741"/>
    </source>
</evidence>
<evidence type="ECO:0000259" key="9">
    <source>
        <dbReference type="PROSITE" id="PS50127"/>
    </source>
</evidence>
<dbReference type="InterPro" id="IPR009060">
    <property type="entry name" value="UBA-like_sf"/>
</dbReference>
<dbReference type="InterPro" id="IPR023313">
    <property type="entry name" value="UBQ-conjugating_AS"/>
</dbReference>
<feature type="active site" description="Glycyl thioester intermediate" evidence="6">
    <location>
        <position position="86"/>
    </location>
</feature>
<gene>
    <name evidence="10" type="ORF">HKI87_06g45770</name>
</gene>
<keyword evidence="11" id="KW-1185">Reference proteome</keyword>
<dbReference type="InterPro" id="IPR000608">
    <property type="entry name" value="UBC"/>
</dbReference>
<dbReference type="SMART" id="SM00165">
    <property type="entry name" value="UBA"/>
    <property type="match status" value="1"/>
</dbReference>
<evidence type="ECO:0000313" key="10">
    <source>
        <dbReference type="EMBL" id="WZN63032.1"/>
    </source>
</evidence>
<reference evidence="10 11" key="1">
    <citation type="submission" date="2024-03" db="EMBL/GenBank/DDBJ databases">
        <title>Complete genome sequence of the green alga Chloropicon roscoffensis RCC1871.</title>
        <authorList>
            <person name="Lemieux C."/>
            <person name="Pombert J.-F."/>
            <person name="Otis C."/>
            <person name="Turmel M."/>
        </authorList>
    </citation>
    <scope>NUCLEOTIDE SEQUENCE [LARGE SCALE GENOMIC DNA]</scope>
    <source>
        <strain evidence="10 11">RCC1871</strain>
    </source>
</reference>
<dbReference type="CDD" id="cd23800">
    <property type="entry name" value="UBCc_UBE2K"/>
    <property type="match status" value="1"/>
</dbReference>
<dbReference type="EC" id="2.3.2.23" evidence="1"/>
<comment type="similarity">
    <text evidence="7">Belongs to the ubiquitin-conjugating enzyme family.</text>
</comment>
<evidence type="ECO:0000259" key="8">
    <source>
        <dbReference type="PROSITE" id="PS50030"/>
    </source>
</evidence>
<dbReference type="PANTHER" id="PTHR24068">
    <property type="entry name" value="UBIQUITIN-CONJUGATING ENZYME E2"/>
    <property type="match status" value="1"/>
</dbReference>
<dbReference type="PROSITE" id="PS50030">
    <property type="entry name" value="UBA"/>
    <property type="match status" value="1"/>
</dbReference>
<evidence type="ECO:0000256" key="7">
    <source>
        <dbReference type="RuleBase" id="RU362109"/>
    </source>
</evidence>
<feature type="domain" description="UBC core" evidence="9">
    <location>
        <begin position="1"/>
        <end position="148"/>
    </location>
</feature>
<evidence type="ECO:0000256" key="1">
    <source>
        <dbReference type="ARBA" id="ARBA00012486"/>
    </source>
</evidence>
<evidence type="ECO:0000256" key="2">
    <source>
        <dbReference type="ARBA" id="ARBA00022679"/>
    </source>
</evidence>
<evidence type="ECO:0000313" key="11">
    <source>
        <dbReference type="Proteomes" id="UP001472866"/>
    </source>
</evidence>
<feature type="domain" description="UBA" evidence="8">
    <location>
        <begin position="149"/>
        <end position="189"/>
    </location>
</feature>